<dbReference type="GO" id="GO:0005634">
    <property type="term" value="C:nucleus"/>
    <property type="evidence" value="ECO:0007669"/>
    <property type="project" value="UniProtKB-SubCell"/>
</dbReference>
<protein>
    <recommendedName>
        <fullName evidence="3">Elongin-C</fullName>
    </recommendedName>
</protein>
<evidence type="ECO:0000313" key="7">
    <source>
        <dbReference type="EMBL" id="PWN97423.1"/>
    </source>
</evidence>
<reference evidence="7 8" key="1">
    <citation type="journal article" date="2018" name="Mol. Biol. Evol.">
        <title>Broad Genomic Sampling Reveals a Smut Pathogenic Ancestry of the Fungal Clade Ustilaginomycotina.</title>
        <authorList>
            <person name="Kijpornyongpan T."/>
            <person name="Mondo S.J."/>
            <person name="Barry K."/>
            <person name="Sandor L."/>
            <person name="Lee J."/>
            <person name="Lipzen A."/>
            <person name="Pangilinan J."/>
            <person name="LaButti K."/>
            <person name="Hainaut M."/>
            <person name="Henrissat B."/>
            <person name="Grigoriev I.V."/>
            <person name="Spatafora J.W."/>
            <person name="Aime M.C."/>
        </authorList>
    </citation>
    <scope>NUCLEOTIDE SEQUENCE [LARGE SCALE GENOMIC DNA]</scope>
    <source>
        <strain evidence="7 8">MCA 4186</strain>
    </source>
</reference>
<dbReference type="EMBL" id="KZ819295">
    <property type="protein sequence ID" value="PWN97423.1"/>
    <property type="molecule type" value="Genomic_DNA"/>
</dbReference>
<keyword evidence="8" id="KW-1185">Reference proteome</keyword>
<gene>
    <name evidence="7" type="ORF">FA09DRAFT_330585</name>
</gene>
<evidence type="ECO:0000256" key="2">
    <source>
        <dbReference type="ARBA" id="ARBA00009993"/>
    </source>
</evidence>
<comment type="subcellular location">
    <subcellularLocation>
        <location evidence="1">Nucleus</location>
    </subcellularLocation>
</comment>
<evidence type="ECO:0000256" key="3">
    <source>
        <dbReference type="ARBA" id="ARBA00021347"/>
    </source>
</evidence>
<dbReference type="Pfam" id="PF03931">
    <property type="entry name" value="Skp1_POZ"/>
    <property type="match status" value="1"/>
</dbReference>
<dbReference type="RefSeq" id="XP_025597702.1">
    <property type="nucleotide sequence ID" value="XM_025742663.1"/>
</dbReference>
<evidence type="ECO:0000313" key="8">
    <source>
        <dbReference type="Proteomes" id="UP000245946"/>
    </source>
</evidence>
<dbReference type="InterPro" id="IPR001232">
    <property type="entry name" value="SKP1-like"/>
</dbReference>
<name>A0A316ZB48_9BASI</name>
<dbReference type="PANTHER" id="PTHR20648">
    <property type="entry name" value="ELONGIN-C"/>
    <property type="match status" value="1"/>
</dbReference>
<dbReference type="InterPro" id="IPR016073">
    <property type="entry name" value="Skp1_comp_POZ"/>
</dbReference>
<dbReference type="Gene3D" id="3.30.710.10">
    <property type="entry name" value="Potassium Channel Kv1.1, Chain A"/>
    <property type="match status" value="1"/>
</dbReference>
<comment type="similarity">
    <text evidence="2">Belongs to the SKP1 family.</text>
</comment>
<dbReference type="InterPro" id="IPR039948">
    <property type="entry name" value="ELC1"/>
</dbReference>
<organism evidence="7 8">
    <name type="scientific">Tilletiopsis washingtonensis</name>
    <dbReference type="NCBI Taxonomy" id="58919"/>
    <lineage>
        <taxon>Eukaryota</taxon>
        <taxon>Fungi</taxon>
        <taxon>Dikarya</taxon>
        <taxon>Basidiomycota</taxon>
        <taxon>Ustilaginomycotina</taxon>
        <taxon>Exobasidiomycetes</taxon>
        <taxon>Entylomatales</taxon>
        <taxon>Entylomatales incertae sedis</taxon>
        <taxon>Tilletiopsis</taxon>
    </lineage>
</organism>
<dbReference type="FunFam" id="3.30.710.10:FF:000035">
    <property type="entry name" value="Elongin C transcription elongation factor"/>
    <property type="match status" value="1"/>
</dbReference>
<dbReference type="AlphaFoldDB" id="A0A316ZB48"/>
<dbReference type="InterPro" id="IPR011333">
    <property type="entry name" value="SKP1/BTB/POZ_sf"/>
</dbReference>
<dbReference type="STRING" id="58919.A0A316ZB48"/>
<evidence type="ECO:0000256" key="1">
    <source>
        <dbReference type="ARBA" id="ARBA00004123"/>
    </source>
</evidence>
<dbReference type="OrthoDB" id="249087at2759"/>
<evidence type="ECO:0000259" key="6">
    <source>
        <dbReference type="Pfam" id="PF03931"/>
    </source>
</evidence>
<sequence length="124" mass="13798">MPATDDEGSPPPVVARQATPPREMPEHISLVSAEGERFRVSWAAAQQSETIRAGMAEEGFAEAQNHEMHFAEIRSAVLKKVVEYLEWHYTYKDAKNGTNVPDFAKGIEPEISLELLQCADFLAL</sequence>
<dbReference type="SUPFAM" id="SSF54695">
    <property type="entry name" value="POZ domain"/>
    <property type="match status" value="1"/>
</dbReference>
<proteinExistence type="inferred from homology"/>
<evidence type="ECO:0000256" key="5">
    <source>
        <dbReference type="SAM" id="MobiDB-lite"/>
    </source>
</evidence>
<dbReference type="GO" id="GO:0006511">
    <property type="term" value="P:ubiquitin-dependent protein catabolic process"/>
    <property type="evidence" value="ECO:0007669"/>
    <property type="project" value="InterPro"/>
</dbReference>
<dbReference type="GeneID" id="37270207"/>
<feature type="region of interest" description="Disordered" evidence="5">
    <location>
        <begin position="1"/>
        <end position="24"/>
    </location>
</feature>
<accession>A0A316ZB48</accession>
<evidence type="ECO:0000256" key="4">
    <source>
        <dbReference type="ARBA" id="ARBA00023242"/>
    </source>
</evidence>
<feature type="domain" description="SKP1 component POZ" evidence="6">
    <location>
        <begin position="28"/>
        <end position="88"/>
    </location>
</feature>
<keyword evidence="4" id="KW-0539">Nucleus</keyword>
<dbReference type="Proteomes" id="UP000245946">
    <property type="component" value="Unassembled WGS sequence"/>
</dbReference>
<dbReference type="SMART" id="SM00512">
    <property type="entry name" value="Skp1"/>
    <property type="match status" value="1"/>
</dbReference>